<keyword evidence="1" id="KW-0472">Membrane</keyword>
<feature type="transmembrane region" description="Helical" evidence="1">
    <location>
        <begin position="6"/>
        <end position="25"/>
    </location>
</feature>
<keyword evidence="1" id="KW-0812">Transmembrane</keyword>
<dbReference type="GeneID" id="68212724"/>
<dbReference type="RefSeq" id="YP_010184800.1">
    <property type="nucleotide sequence ID" value="NC_058306.1"/>
</dbReference>
<accession>A0A6B9Q9C6</accession>
<keyword evidence="2" id="KW-0496">Mitochondrion</keyword>
<evidence type="ECO:0000256" key="1">
    <source>
        <dbReference type="SAM" id="Phobius"/>
    </source>
</evidence>
<reference evidence="2" key="1">
    <citation type="submission" date="2019-01" db="EMBL/GenBank/DDBJ databases">
        <authorList>
            <person name="Feng J."/>
        </authorList>
    </citation>
    <scope>NUCLEOTIDE SEQUENCE</scope>
</reference>
<organism evidence="2">
    <name type="scientific">Nipponacmea fuscoviridis</name>
    <dbReference type="NCBI Taxonomy" id="225302"/>
    <lineage>
        <taxon>Eukaryota</taxon>
        <taxon>Metazoa</taxon>
        <taxon>Spiralia</taxon>
        <taxon>Lophotrochozoa</taxon>
        <taxon>Mollusca</taxon>
        <taxon>Gastropoda</taxon>
        <taxon>Patellogastropoda</taxon>
        <taxon>Lottioidea</taxon>
        <taxon>Lottiidae</taxon>
        <taxon>Nipponacmea</taxon>
    </lineage>
</organism>
<sequence>MPQFGPVDWLMVFALVWTSVGSVYLESYWLSPGRFYWVKPSVKKELPTYVWNW</sequence>
<dbReference type="CTD" id="4509"/>
<protein>
    <submittedName>
        <fullName evidence="2">ATP synthase F0 subunit 8</fullName>
    </submittedName>
</protein>
<dbReference type="EMBL" id="MK395167">
    <property type="protein sequence ID" value="QHE50284.1"/>
    <property type="molecule type" value="Genomic_DNA"/>
</dbReference>
<name>A0A6B9Q9C6_9GAST</name>
<geneLocation type="mitochondrion" evidence="2"/>
<proteinExistence type="predicted"/>
<dbReference type="AlphaFoldDB" id="A0A6B9Q9C6"/>
<gene>
    <name evidence="2" type="primary">ATP8</name>
</gene>
<evidence type="ECO:0000313" key="2">
    <source>
        <dbReference type="EMBL" id="QHE50284.1"/>
    </source>
</evidence>
<keyword evidence="1" id="KW-1133">Transmembrane helix</keyword>